<name>A0A8J2RCV0_9CRUS</name>
<feature type="region of interest" description="Disordered" evidence="1">
    <location>
        <begin position="62"/>
        <end position="83"/>
    </location>
</feature>
<dbReference type="EMBL" id="CAKKLH010000068">
    <property type="protein sequence ID" value="CAH0101922.1"/>
    <property type="molecule type" value="Genomic_DNA"/>
</dbReference>
<evidence type="ECO:0000256" key="1">
    <source>
        <dbReference type="SAM" id="MobiDB-lite"/>
    </source>
</evidence>
<organism evidence="2 3">
    <name type="scientific">Daphnia galeata</name>
    <dbReference type="NCBI Taxonomy" id="27404"/>
    <lineage>
        <taxon>Eukaryota</taxon>
        <taxon>Metazoa</taxon>
        <taxon>Ecdysozoa</taxon>
        <taxon>Arthropoda</taxon>
        <taxon>Crustacea</taxon>
        <taxon>Branchiopoda</taxon>
        <taxon>Diplostraca</taxon>
        <taxon>Cladocera</taxon>
        <taxon>Anomopoda</taxon>
        <taxon>Daphniidae</taxon>
        <taxon>Daphnia</taxon>
    </lineage>
</organism>
<evidence type="ECO:0000313" key="3">
    <source>
        <dbReference type="Proteomes" id="UP000789390"/>
    </source>
</evidence>
<accession>A0A8J2RCV0</accession>
<keyword evidence="3" id="KW-1185">Reference proteome</keyword>
<dbReference type="Proteomes" id="UP000789390">
    <property type="component" value="Unassembled WGS sequence"/>
</dbReference>
<gene>
    <name evidence="2" type="ORF">DGAL_LOCUS4294</name>
</gene>
<sequence>MSKKHKLEIVARSNCGGYHSKNLRQDVVNWLKLAFCNNEPEIRHIRKPVDLLANGYATALQKSEFGRPSEQMHEQQGNRSTRENSIIDNLAFALANGKPAEPATAEENLNEPVKSRDSRQMMLPAHAPYYYVPYRQYYQPQQHQQPSMAQNFGNYLSVLIRSLDPGAKERLI</sequence>
<feature type="compositionally biased region" description="Basic and acidic residues" evidence="1">
    <location>
        <begin position="64"/>
        <end position="73"/>
    </location>
</feature>
<evidence type="ECO:0000313" key="2">
    <source>
        <dbReference type="EMBL" id="CAH0101922.1"/>
    </source>
</evidence>
<proteinExistence type="predicted"/>
<reference evidence="2" key="1">
    <citation type="submission" date="2021-11" db="EMBL/GenBank/DDBJ databases">
        <authorList>
            <person name="Schell T."/>
        </authorList>
    </citation>
    <scope>NUCLEOTIDE SEQUENCE</scope>
    <source>
        <strain evidence="2">M5</strain>
    </source>
</reference>
<dbReference type="AlphaFoldDB" id="A0A8J2RCV0"/>
<feature type="compositionally biased region" description="Polar residues" evidence="1">
    <location>
        <begin position="74"/>
        <end position="83"/>
    </location>
</feature>
<protein>
    <submittedName>
        <fullName evidence="2">Uncharacterized protein</fullName>
    </submittedName>
</protein>
<comment type="caution">
    <text evidence="2">The sequence shown here is derived from an EMBL/GenBank/DDBJ whole genome shotgun (WGS) entry which is preliminary data.</text>
</comment>